<dbReference type="EMBL" id="JAOANI010000009">
    <property type="protein sequence ID" value="MCT7357922.1"/>
    <property type="molecule type" value="Genomic_DNA"/>
</dbReference>
<sequence length="615" mass="69430">MQRNVLLVDDEAGIIQAIRRMLRAEPFHILEASSGDEALAILQRHDVELMITDYKMPGMDGLTLCQKAREVSPATYRLLLSGQVDYSALRRAWQNGDVHRFVAKPWDNLLLGMDIKEGLKQHDLLKNLQQVSQAVQSEQAILLTDSNWIVRMASPLLCEALQCEEQDLLGVNLFASALSSMPVTLETDVTRQVEQQQTWLGYFNLTGPQQLSLPAWMAITPLGNQYRLCSCNFVATEQSPQRDLKDEMQRYSGEHHLQRLQQAAGVARAEPQLMVVALPAEEVNHKDLSSICYERLQAATDDLYEIYSPQPHTFLILLPASVSTEQIERLSQNIRQDFNETVSFQGQPTRLQPQISIEQKPASIAHWDDWLRRRLGLPVSSNKEQPREVSATPVADQETKASEYSALPVFDQQGTLTALQAPHASAYDEAGWQAWFNAIGHTWRQHFDHELNIVMPAAEQPISAIRTFVKALTDARQSMPVQCRIILGEDCILSQDEADLNWRDELRAQECQLFIANFGRSFLNPRQILSLPIQGVSLAPEFLIHMRNSKSLPQSRRLLQRIHDHGLIIYAPGMDNTEALASAHQSNVDWLSGAVLSRELNADQLQWFSPTAELG</sequence>
<dbReference type="Gene3D" id="3.20.20.450">
    <property type="entry name" value="EAL domain"/>
    <property type="match status" value="1"/>
</dbReference>
<feature type="modified residue" description="4-aspartylphosphate" evidence="2">
    <location>
        <position position="53"/>
    </location>
</feature>
<dbReference type="InterPro" id="IPR035919">
    <property type="entry name" value="EAL_sf"/>
</dbReference>
<dbReference type="CDD" id="cd17569">
    <property type="entry name" value="REC_HupR-like"/>
    <property type="match status" value="1"/>
</dbReference>
<dbReference type="Pfam" id="PF00072">
    <property type="entry name" value="Response_reg"/>
    <property type="match status" value="1"/>
</dbReference>
<dbReference type="Gene3D" id="3.40.50.2300">
    <property type="match status" value="1"/>
</dbReference>
<accession>A0A9X2WCI9</accession>
<dbReference type="PROSITE" id="PS50110">
    <property type="entry name" value="RESPONSE_REGULATORY"/>
    <property type="match status" value="1"/>
</dbReference>
<evidence type="ECO:0000256" key="1">
    <source>
        <dbReference type="ARBA" id="ARBA00022553"/>
    </source>
</evidence>
<organism evidence="4 5">
    <name type="scientific">Thalassolituus pacificus</name>
    <dbReference type="NCBI Taxonomy" id="2975440"/>
    <lineage>
        <taxon>Bacteria</taxon>
        <taxon>Pseudomonadati</taxon>
        <taxon>Pseudomonadota</taxon>
        <taxon>Gammaproteobacteria</taxon>
        <taxon>Oceanospirillales</taxon>
        <taxon>Oceanospirillaceae</taxon>
        <taxon>Thalassolituus</taxon>
    </lineage>
</organism>
<dbReference type="SUPFAM" id="SSF52172">
    <property type="entry name" value="CheY-like"/>
    <property type="match status" value="1"/>
</dbReference>
<keyword evidence="1 2" id="KW-0597">Phosphoprotein</keyword>
<dbReference type="Proteomes" id="UP001147830">
    <property type="component" value="Unassembled WGS sequence"/>
</dbReference>
<dbReference type="Pfam" id="PF00563">
    <property type="entry name" value="EAL"/>
    <property type="match status" value="1"/>
</dbReference>
<proteinExistence type="predicted"/>
<protein>
    <submittedName>
        <fullName evidence="4">Response regulator</fullName>
    </submittedName>
</protein>
<dbReference type="InterPro" id="IPR001789">
    <property type="entry name" value="Sig_transdc_resp-reg_receiver"/>
</dbReference>
<evidence type="ECO:0000313" key="4">
    <source>
        <dbReference type="EMBL" id="MCT7357922.1"/>
    </source>
</evidence>
<dbReference type="GO" id="GO:0000160">
    <property type="term" value="P:phosphorelay signal transduction system"/>
    <property type="evidence" value="ECO:0007669"/>
    <property type="project" value="InterPro"/>
</dbReference>
<comment type="caution">
    <text evidence="4">The sequence shown here is derived from an EMBL/GenBank/DDBJ whole genome shotgun (WGS) entry which is preliminary data.</text>
</comment>
<dbReference type="InterPro" id="IPR050595">
    <property type="entry name" value="Bact_response_regulator"/>
</dbReference>
<gene>
    <name evidence="4" type="ORF">NYR02_02655</name>
</gene>
<evidence type="ECO:0000256" key="2">
    <source>
        <dbReference type="PROSITE-ProRule" id="PRU00169"/>
    </source>
</evidence>
<keyword evidence="5" id="KW-1185">Reference proteome</keyword>
<dbReference type="RefSeq" id="WP_260974848.1">
    <property type="nucleotide sequence ID" value="NZ_JAOANI010000009.1"/>
</dbReference>
<dbReference type="InterPro" id="IPR011006">
    <property type="entry name" value="CheY-like_superfamily"/>
</dbReference>
<feature type="domain" description="Response regulatory" evidence="3">
    <location>
        <begin position="4"/>
        <end position="119"/>
    </location>
</feature>
<name>A0A9X2WCI9_9GAMM</name>
<evidence type="ECO:0000259" key="3">
    <source>
        <dbReference type="PROSITE" id="PS50110"/>
    </source>
</evidence>
<reference evidence="4" key="1">
    <citation type="journal article" date="2022" name="Front. Microbiol.">
        <title>Genome-based taxonomic rearrangement of Oceanobacter-related bacteria including the description of Thalassolituus hydrocarbonoclasticus sp. nov. and Thalassolituus pacificus sp. nov. and emended description of the genus Thalassolituus.</title>
        <authorList>
            <person name="Dong C."/>
            <person name="Wei L."/>
            <person name="Wang J."/>
            <person name="Lai Q."/>
            <person name="Huang Z."/>
            <person name="Shao Z."/>
        </authorList>
    </citation>
    <scope>NUCLEOTIDE SEQUENCE</scope>
    <source>
        <strain evidence="4">59MF3M-4</strain>
    </source>
</reference>
<dbReference type="SMART" id="SM00448">
    <property type="entry name" value="REC"/>
    <property type="match status" value="1"/>
</dbReference>
<dbReference type="PANTHER" id="PTHR44591:SF3">
    <property type="entry name" value="RESPONSE REGULATORY DOMAIN-CONTAINING PROTEIN"/>
    <property type="match status" value="1"/>
</dbReference>
<evidence type="ECO:0000313" key="5">
    <source>
        <dbReference type="Proteomes" id="UP001147830"/>
    </source>
</evidence>
<dbReference type="InterPro" id="IPR001633">
    <property type="entry name" value="EAL_dom"/>
</dbReference>
<reference evidence="4" key="2">
    <citation type="submission" date="2022-08" db="EMBL/GenBank/DDBJ databases">
        <authorList>
            <person name="Dong C."/>
        </authorList>
    </citation>
    <scope>NUCLEOTIDE SEQUENCE</scope>
    <source>
        <strain evidence="4">59MF3M-4</strain>
    </source>
</reference>
<dbReference type="SUPFAM" id="SSF141868">
    <property type="entry name" value="EAL domain-like"/>
    <property type="match status" value="1"/>
</dbReference>
<dbReference type="AlphaFoldDB" id="A0A9X2WCI9"/>
<dbReference type="PANTHER" id="PTHR44591">
    <property type="entry name" value="STRESS RESPONSE REGULATOR PROTEIN 1"/>
    <property type="match status" value="1"/>
</dbReference>